<accession>A0A8T0YKR3</accession>
<dbReference type="VEuPathDB" id="FungiDB:PC110_g17222"/>
<feature type="compositionally biased region" description="Low complexity" evidence="1">
    <location>
        <begin position="19"/>
        <end position="30"/>
    </location>
</feature>
<dbReference type="EMBL" id="RCMV01001462">
    <property type="protein sequence ID" value="KAG3208487.1"/>
    <property type="molecule type" value="Genomic_DNA"/>
</dbReference>
<dbReference type="Proteomes" id="UP000760860">
    <property type="component" value="Unassembled WGS sequence"/>
</dbReference>
<dbReference type="EMBL" id="RCMG01001265">
    <property type="protein sequence ID" value="KAG2831769.1"/>
    <property type="molecule type" value="Genomic_DNA"/>
</dbReference>
<evidence type="ECO:0000313" key="4">
    <source>
        <dbReference type="EMBL" id="KAG2965574.1"/>
    </source>
</evidence>
<evidence type="ECO:0000313" key="3">
    <source>
        <dbReference type="EMBL" id="KAG2872760.1"/>
    </source>
</evidence>
<gene>
    <name evidence="2" type="ORF">PC113_g20879</name>
    <name evidence="3" type="ORF">PC115_g24527</name>
    <name evidence="4" type="ORF">PC118_g19656</name>
    <name evidence="5" type="ORF">PC129_g20485</name>
</gene>
<dbReference type="EMBL" id="RCML01001094">
    <property type="protein sequence ID" value="KAG2965574.1"/>
    <property type="molecule type" value="Genomic_DNA"/>
</dbReference>
<sequence length="271" mass="29994">MAPPKPAGEGDGSTPIAPPSSGQPGSPASSEDPRTSVGRLSTWLHSLIAQLQDSTTTREGVRTEHGKTRRGLRDPTGIQPADQIRILRQQIHDQAMEIQGWEHTTDSRDRDLRRQLADQARQIYDLESLLDHVFLQRDHLRQSNDHLFQEMRLAGSEIDELHTRIWDQERELADAVAANTVSEESLQRLQEELRHIGIGDQLPYRRGRAARTLPGSVSPVQDQTPGGIVGGDPQISLLSAQDRQVSVAGRFQQKNVGIAAATQEPNGRRSS</sequence>
<feature type="region of interest" description="Disordered" evidence="1">
    <location>
        <begin position="51"/>
        <end position="77"/>
    </location>
</feature>
<evidence type="ECO:0000313" key="2">
    <source>
        <dbReference type="EMBL" id="KAG2831769.1"/>
    </source>
</evidence>
<dbReference type="AlphaFoldDB" id="A0A8T0YKR3"/>
<dbReference type="EMBL" id="RCMI01003332">
    <property type="protein sequence ID" value="KAG2872760.1"/>
    <property type="molecule type" value="Genomic_DNA"/>
</dbReference>
<reference evidence="2" key="1">
    <citation type="submission" date="2018-10" db="EMBL/GenBank/DDBJ databases">
        <title>Effector identification in a new, highly contiguous assembly of the strawberry crown rot pathogen Phytophthora cactorum.</title>
        <authorList>
            <person name="Armitage A.D."/>
            <person name="Nellist C.F."/>
            <person name="Bates H."/>
            <person name="Vickerstaff R.J."/>
            <person name="Harrison R.J."/>
        </authorList>
    </citation>
    <scope>NUCLEOTIDE SEQUENCE</scope>
    <source>
        <strain evidence="2">15-7</strain>
        <strain evidence="3">4032</strain>
        <strain evidence="4">P415</strain>
        <strain evidence="5">P421</strain>
    </source>
</reference>
<dbReference type="Proteomes" id="UP000697107">
    <property type="component" value="Unassembled WGS sequence"/>
</dbReference>
<name>A0A8T0YKR3_9STRA</name>
<feature type="region of interest" description="Disordered" evidence="1">
    <location>
        <begin position="1"/>
        <end position="37"/>
    </location>
</feature>
<dbReference type="Proteomes" id="UP000735874">
    <property type="component" value="Unassembled WGS sequence"/>
</dbReference>
<evidence type="ECO:0000256" key="1">
    <source>
        <dbReference type="SAM" id="MobiDB-lite"/>
    </source>
</evidence>
<evidence type="ECO:0000313" key="5">
    <source>
        <dbReference type="EMBL" id="KAG3208487.1"/>
    </source>
</evidence>
<protein>
    <submittedName>
        <fullName evidence="2">Uncharacterized protein</fullName>
    </submittedName>
</protein>
<proteinExistence type="predicted"/>
<evidence type="ECO:0000313" key="6">
    <source>
        <dbReference type="Proteomes" id="UP000735874"/>
    </source>
</evidence>
<comment type="caution">
    <text evidence="2">The sequence shown here is derived from an EMBL/GenBank/DDBJ whole genome shotgun (WGS) entry which is preliminary data.</text>
</comment>
<organism evidence="2 6">
    <name type="scientific">Phytophthora cactorum</name>
    <dbReference type="NCBI Taxonomy" id="29920"/>
    <lineage>
        <taxon>Eukaryota</taxon>
        <taxon>Sar</taxon>
        <taxon>Stramenopiles</taxon>
        <taxon>Oomycota</taxon>
        <taxon>Peronosporomycetes</taxon>
        <taxon>Peronosporales</taxon>
        <taxon>Peronosporaceae</taxon>
        <taxon>Phytophthora</taxon>
    </lineage>
</organism>
<dbReference type="Proteomes" id="UP000774804">
    <property type="component" value="Unassembled WGS sequence"/>
</dbReference>